<dbReference type="Proteomes" id="UP000199589">
    <property type="component" value="Unassembled WGS sequence"/>
</dbReference>
<dbReference type="GO" id="GO:0000271">
    <property type="term" value="P:polysaccharide biosynthetic process"/>
    <property type="evidence" value="ECO:0007669"/>
    <property type="project" value="InterPro"/>
</dbReference>
<evidence type="ECO:0000256" key="5">
    <source>
        <dbReference type="ARBA" id="ARBA00023136"/>
    </source>
</evidence>
<dbReference type="STRING" id="258723.GCA_900169305_00747"/>
<dbReference type="RefSeq" id="WP_083540568.1">
    <property type="nucleotide sequence ID" value="NZ_FOSJ01000013.1"/>
</dbReference>
<dbReference type="AlphaFoldDB" id="A0A1I3XBF5"/>
<organism evidence="8 9">
    <name type="scientific">Marinilactibacillus piezotolerans</name>
    <dbReference type="NCBI Taxonomy" id="258723"/>
    <lineage>
        <taxon>Bacteria</taxon>
        <taxon>Bacillati</taxon>
        <taxon>Bacillota</taxon>
        <taxon>Bacilli</taxon>
        <taxon>Lactobacillales</taxon>
        <taxon>Carnobacteriaceae</taxon>
        <taxon>Marinilactibacillus</taxon>
    </lineage>
</organism>
<keyword evidence="3 6" id="KW-0812">Transmembrane</keyword>
<keyword evidence="9" id="KW-1185">Reference proteome</keyword>
<evidence type="ECO:0000259" key="7">
    <source>
        <dbReference type="Pfam" id="PF04138"/>
    </source>
</evidence>
<gene>
    <name evidence="8" type="ORF">SAMN04488569_101337</name>
</gene>
<dbReference type="PANTHER" id="PTHR38459">
    <property type="entry name" value="PROPHAGE BACTOPRENOL-LINKED GLUCOSE TRANSLOCASE HOMOLOG"/>
    <property type="match status" value="1"/>
</dbReference>
<reference evidence="9" key="1">
    <citation type="submission" date="2016-10" db="EMBL/GenBank/DDBJ databases">
        <authorList>
            <person name="Varghese N."/>
            <person name="Submissions S."/>
        </authorList>
    </citation>
    <scope>NUCLEOTIDE SEQUENCE [LARGE SCALE GENOMIC DNA]</scope>
    <source>
        <strain evidence="9">DSM 16108</strain>
    </source>
</reference>
<evidence type="ECO:0000256" key="4">
    <source>
        <dbReference type="ARBA" id="ARBA00022989"/>
    </source>
</evidence>
<evidence type="ECO:0000256" key="1">
    <source>
        <dbReference type="ARBA" id="ARBA00004141"/>
    </source>
</evidence>
<dbReference type="EMBL" id="FOSJ01000013">
    <property type="protein sequence ID" value="SFK16908.1"/>
    <property type="molecule type" value="Genomic_DNA"/>
</dbReference>
<sequence>MIKLLKDQYTKYEEVINYLFFGVLATVVNIVIFFIFDTLLQTPYLFANGLSIIGAILFAFFTNKKYVFKSETVSKREAFREFYLFVGFRLTSGIFDMLSMYILVDFLTIDTNVSKIITQFIVVVLNYVFSKVFIFKQEEGEND</sequence>
<keyword evidence="5 6" id="KW-0472">Membrane</keyword>
<evidence type="ECO:0000256" key="6">
    <source>
        <dbReference type="SAM" id="Phobius"/>
    </source>
</evidence>
<evidence type="ECO:0000256" key="2">
    <source>
        <dbReference type="ARBA" id="ARBA00009399"/>
    </source>
</evidence>
<feature type="transmembrane region" description="Helical" evidence="6">
    <location>
        <begin position="82"/>
        <end position="104"/>
    </location>
</feature>
<dbReference type="Pfam" id="PF04138">
    <property type="entry name" value="GtrA_DPMS_TM"/>
    <property type="match status" value="1"/>
</dbReference>
<comment type="subcellular location">
    <subcellularLocation>
        <location evidence="1">Membrane</location>
        <topology evidence="1">Multi-pass membrane protein</topology>
    </subcellularLocation>
</comment>
<protein>
    <submittedName>
        <fullName evidence="8">Putative flippase GtrA (Transmembrane translocase of bactoprenol-linked glucose)</fullName>
    </submittedName>
</protein>
<keyword evidence="4 6" id="KW-1133">Transmembrane helix</keyword>
<feature type="transmembrane region" description="Helical" evidence="6">
    <location>
        <begin position="15"/>
        <end position="36"/>
    </location>
</feature>
<accession>A0A1I3XBF5</accession>
<dbReference type="InterPro" id="IPR007267">
    <property type="entry name" value="GtrA_DPMS_TM"/>
</dbReference>
<name>A0A1I3XBF5_9LACT</name>
<dbReference type="PANTHER" id="PTHR38459:SF5">
    <property type="entry name" value="CELL WALL TEICHOIC ACID GLYCOSYLATION PROTEIN GTCA"/>
    <property type="match status" value="1"/>
</dbReference>
<dbReference type="InterPro" id="IPR051401">
    <property type="entry name" value="GtrA_CellWall_Glycosyl"/>
</dbReference>
<evidence type="ECO:0000313" key="9">
    <source>
        <dbReference type="Proteomes" id="UP000199589"/>
    </source>
</evidence>
<feature type="transmembrane region" description="Helical" evidence="6">
    <location>
        <begin position="42"/>
        <end position="61"/>
    </location>
</feature>
<evidence type="ECO:0000256" key="3">
    <source>
        <dbReference type="ARBA" id="ARBA00022692"/>
    </source>
</evidence>
<evidence type="ECO:0000313" key="8">
    <source>
        <dbReference type="EMBL" id="SFK16908.1"/>
    </source>
</evidence>
<dbReference type="OrthoDB" id="361483at2"/>
<feature type="transmembrane region" description="Helical" evidence="6">
    <location>
        <begin position="116"/>
        <end position="135"/>
    </location>
</feature>
<proteinExistence type="inferred from homology"/>
<feature type="domain" description="GtrA/DPMS transmembrane" evidence="7">
    <location>
        <begin position="18"/>
        <end position="135"/>
    </location>
</feature>
<comment type="similarity">
    <text evidence="2">Belongs to the GtrA family.</text>
</comment>
<dbReference type="GO" id="GO:0005886">
    <property type="term" value="C:plasma membrane"/>
    <property type="evidence" value="ECO:0007669"/>
    <property type="project" value="TreeGrafter"/>
</dbReference>